<organism evidence="5 6">
    <name type="scientific">Pluralibacter gergoviae</name>
    <name type="common">Enterobacter gergoviae</name>
    <dbReference type="NCBI Taxonomy" id="61647"/>
    <lineage>
        <taxon>Bacteria</taxon>
        <taxon>Pseudomonadati</taxon>
        <taxon>Pseudomonadota</taxon>
        <taxon>Gammaproteobacteria</taxon>
        <taxon>Enterobacterales</taxon>
        <taxon>Enterobacteriaceae</taxon>
        <taxon>Pluralibacter</taxon>
    </lineage>
</organism>
<keyword evidence="1 5" id="KW-0808">Transferase</keyword>
<dbReference type="InterPro" id="IPR016181">
    <property type="entry name" value="Acyl_CoA_acyltransferase"/>
</dbReference>
<dbReference type="Pfam" id="PF00583">
    <property type="entry name" value="Acetyltransf_1"/>
    <property type="match status" value="1"/>
</dbReference>
<dbReference type="RefSeq" id="WP_048279721.1">
    <property type="nucleotide sequence ID" value="NZ_CACVCI010000001.1"/>
</dbReference>
<evidence type="ECO:0000313" key="6">
    <source>
        <dbReference type="Proteomes" id="UP000036196"/>
    </source>
</evidence>
<dbReference type="GO" id="GO:0016747">
    <property type="term" value="F:acyltransferase activity, transferring groups other than amino-acyl groups"/>
    <property type="evidence" value="ECO:0007669"/>
    <property type="project" value="InterPro"/>
</dbReference>
<dbReference type="Gene3D" id="3.40.630.30">
    <property type="match status" value="1"/>
</dbReference>
<gene>
    <name evidence="5" type="ORF">ABW06_16380</name>
    <name evidence="4" type="ORF">QEG54_001500</name>
</gene>
<reference evidence="5 6" key="1">
    <citation type="submission" date="2015-05" db="EMBL/GenBank/DDBJ databases">
        <title>Genome sequences of Pluralibacter gergoviae.</title>
        <authorList>
            <person name="Greninger A.L."/>
            <person name="Miller S."/>
        </authorList>
    </citation>
    <scope>NUCLEOTIDE SEQUENCE [LARGE SCALE GENOMIC DNA]</scope>
    <source>
        <strain evidence="5 6">JS81F13</strain>
    </source>
</reference>
<dbReference type="SUPFAM" id="SSF55729">
    <property type="entry name" value="Acyl-CoA N-acyltransferases (Nat)"/>
    <property type="match status" value="1"/>
</dbReference>
<dbReference type="PANTHER" id="PTHR43877">
    <property type="entry name" value="AMINOALKYLPHOSPHONATE N-ACETYLTRANSFERASE-RELATED-RELATED"/>
    <property type="match status" value="1"/>
</dbReference>
<proteinExistence type="predicted"/>
<keyword evidence="2" id="KW-0012">Acyltransferase</keyword>
<dbReference type="Proteomes" id="UP000036196">
    <property type="component" value="Unassembled WGS sequence"/>
</dbReference>
<name>A0A0J5N868_PLUGE</name>
<comment type="caution">
    <text evidence="5">The sequence shown here is derived from an EMBL/GenBank/DDBJ whole genome shotgun (WGS) entry which is preliminary data.</text>
</comment>
<evidence type="ECO:0000259" key="3">
    <source>
        <dbReference type="PROSITE" id="PS51186"/>
    </source>
</evidence>
<dbReference type="InterPro" id="IPR000182">
    <property type="entry name" value="GNAT_dom"/>
</dbReference>
<dbReference type="eggNOG" id="COG0456">
    <property type="taxonomic scope" value="Bacteria"/>
</dbReference>
<dbReference type="EMBL" id="LDZF01000018">
    <property type="protein sequence ID" value="KMK12400.1"/>
    <property type="molecule type" value="Genomic_DNA"/>
</dbReference>
<sequence>MRIDVTDVITSEDQEELWAGLRAYNRQFVDARDWYSLGVYARDDAGRMLGGLIGKRKGDWLSIDYLWVSDAARGQGLGSEIIRRAEVQVRAWGCRQMLVDTISFQALPFYQKCGFTLKTTLEDFPYPGMQRHYLTKRLAN</sequence>
<reference evidence="4" key="2">
    <citation type="submission" date="2024-02" db="EMBL/GenBank/DDBJ databases">
        <authorList>
            <consortium name="Clinical and Environmental Microbiology Branch: Whole genome sequencing antimicrobial resistance pathogens in the healthcare setting"/>
        </authorList>
    </citation>
    <scope>NUCLEOTIDE SEQUENCE</scope>
    <source>
        <strain evidence="4">2021DK-00143</strain>
    </source>
</reference>
<dbReference type="PANTHER" id="PTHR43877:SF2">
    <property type="entry name" value="AMINOALKYLPHOSPHONATE N-ACETYLTRANSFERASE-RELATED"/>
    <property type="match status" value="1"/>
</dbReference>
<dbReference type="CDD" id="cd04301">
    <property type="entry name" value="NAT_SF"/>
    <property type="match status" value="1"/>
</dbReference>
<accession>A0A0J5N868</accession>
<evidence type="ECO:0000256" key="2">
    <source>
        <dbReference type="ARBA" id="ARBA00023315"/>
    </source>
</evidence>
<dbReference type="PROSITE" id="PS51186">
    <property type="entry name" value="GNAT"/>
    <property type="match status" value="1"/>
</dbReference>
<evidence type="ECO:0000256" key="1">
    <source>
        <dbReference type="ARBA" id="ARBA00022679"/>
    </source>
</evidence>
<keyword evidence="6" id="KW-1185">Reference proteome</keyword>
<evidence type="ECO:0000313" key="4">
    <source>
        <dbReference type="EMBL" id="EML1470798.1"/>
    </source>
</evidence>
<feature type="domain" description="N-acetyltransferase" evidence="3">
    <location>
        <begin position="1"/>
        <end position="140"/>
    </location>
</feature>
<evidence type="ECO:0000313" key="5">
    <source>
        <dbReference type="EMBL" id="KMK12400.1"/>
    </source>
</evidence>
<dbReference type="EMBL" id="ABLOKC030000006">
    <property type="protein sequence ID" value="EML1470798.1"/>
    <property type="molecule type" value="Genomic_DNA"/>
</dbReference>
<dbReference type="InterPro" id="IPR050832">
    <property type="entry name" value="Bact_Acetyltransf"/>
</dbReference>
<dbReference type="AlphaFoldDB" id="A0A0J5N868"/>
<dbReference type="PATRIC" id="fig|61647.15.peg.1483"/>
<protein>
    <submittedName>
        <fullName evidence="5">Blasticidin S-acetyltransferase</fullName>
    </submittedName>
    <submittedName>
        <fullName evidence="4">GNAT family N-acetyltransferase</fullName>
    </submittedName>
</protein>